<comment type="caution">
    <text evidence="1">The sequence shown here is derived from an EMBL/GenBank/DDBJ whole genome shotgun (WGS) entry which is preliminary data.</text>
</comment>
<dbReference type="Proteomes" id="UP001430953">
    <property type="component" value="Unassembled WGS sequence"/>
</dbReference>
<keyword evidence="2" id="KW-1185">Reference proteome</keyword>
<sequence>MSLQQLIKDMYILNERTAIANILNKSINKKLTHMTEEQFSSPFTYTPAIGARSSRSDLTRSAAPGHAVRINSDRRRRSVIHCHRGP</sequence>
<protein>
    <submittedName>
        <fullName evidence="1">Uncharacterized protein</fullName>
    </submittedName>
</protein>
<proteinExistence type="predicted"/>
<dbReference type="AlphaFoldDB" id="A0AAW2EP47"/>
<reference evidence="1 2" key="1">
    <citation type="submission" date="2023-03" db="EMBL/GenBank/DDBJ databases">
        <title>High recombination rates correlate with genetic variation in Cardiocondyla obscurior ants.</title>
        <authorList>
            <person name="Errbii M."/>
        </authorList>
    </citation>
    <scope>NUCLEOTIDE SEQUENCE [LARGE SCALE GENOMIC DNA]</scope>
    <source>
        <strain evidence="1">Alpha-2009</strain>
        <tissue evidence="1">Whole body</tissue>
    </source>
</reference>
<dbReference type="EMBL" id="JADYXP020000020">
    <property type="protein sequence ID" value="KAL0104179.1"/>
    <property type="molecule type" value="Genomic_DNA"/>
</dbReference>
<gene>
    <name evidence="1" type="ORF">PUN28_017117</name>
</gene>
<name>A0AAW2EP47_9HYME</name>
<evidence type="ECO:0000313" key="1">
    <source>
        <dbReference type="EMBL" id="KAL0104179.1"/>
    </source>
</evidence>
<evidence type="ECO:0000313" key="2">
    <source>
        <dbReference type="Proteomes" id="UP001430953"/>
    </source>
</evidence>
<organism evidence="1 2">
    <name type="scientific">Cardiocondyla obscurior</name>
    <dbReference type="NCBI Taxonomy" id="286306"/>
    <lineage>
        <taxon>Eukaryota</taxon>
        <taxon>Metazoa</taxon>
        <taxon>Ecdysozoa</taxon>
        <taxon>Arthropoda</taxon>
        <taxon>Hexapoda</taxon>
        <taxon>Insecta</taxon>
        <taxon>Pterygota</taxon>
        <taxon>Neoptera</taxon>
        <taxon>Endopterygota</taxon>
        <taxon>Hymenoptera</taxon>
        <taxon>Apocrita</taxon>
        <taxon>Aculeata</taxon>
        <taxon>Formicoidea</taxon>
        <taxon>Formicidae</taxon>
        <taxon>Myrmicinae</taxon>
        <taxon>Cardiocondyla</taxon>
    </lineage>
</organism>
<accession>A0AAW2EP47</accession>